<feature type="active site" description="Charge relay system" evidence="5">
    <location>
        <position position="510"/>
    </location>
</feature>
<keyword evidence="11" id="KW-1185">Reference proteome</keyword>
<dbReference type="EMBL" id="AP018164">
    <property type="protein sequence ID" value="BAX92711.1"/>
    <property type="molecule type" value="Genomic_DNA"/>
</dbReference>
<dbReference type="AlphaFoldDB" id="A0A1Z4EID5"/>
<feature type="active site" description="Charge relay system" evidence="5">
    <location>
        <position position="111"/>
    </location>
</feature>
<feature type="chain" id="PRO_5039642068" evidence="8">
    <location>
        <begin position="35"/>
        <end position="628"/>
    </location>
</feature>
<feature type="region of interest" description="Disordered" evidence="6">
    <location>
        <begin position="154"/>
        <end position="305"/>
    </location>
</feature>
<dbReference type="GO" id="GO:0005886">
    <property type="term" value="C:plasma membrane"/>
    <property type="evidence" value="ECO:0007669"/>
    <property type="project" value="TreeGrafter"/>
</dbReference>
<keyword evidence="4 5" id="KW-0720">Serine protease</keyword>
<keyword evidence="7" id="KW-0812">Transmembrane</keyword>
<organism evidence="10 11">
    <name type="scientific">Mycobacterium shigaense</name>
    <dbReference type="NCBI Taxonomy" id="722731"/>
    <lineage>
        <taxon>Bacteria</taxon>
        <taxon>Bacillati</taxon>
        <taxon>Actinomycetota</taxon>
        <taxon>Actinomycetes</taxon>
        <taxon>Mycobacteriales</taxon>
        <taxon>Mycobacteriaceae</taxon>
        <taxon>Mycobacterium</taxon>
        <taxon>Mycobacterium simiae complex</taxon>
    </lineage>
</organism>
<dbReference type="Proteomes" id="UP000217736">
    <property type="component" value="Chromosome"/>
</dbReference>
<evidence type="ECO:0000256" key="2">
    <source>
        <dbReference type="ARBA" id="ARBA00022670"/>
    </source>
</evidence>
<evidence type="ECO:0000256" key="4">
    <source>
        <dbReference type="ARBA" id="ARBA00022825"/>
    </source>
</evidence>
<dbReference type="InterPro" id="IPR000209">
    <property type="entry name" value="Peptidase_S8/S53_dom"/>
</dbReference>
<feature type="region of interest" description="Disordered" evidence="6">
    <location>
        <begin position="406"/>
        <end position="427"/>
    </location>
</feature>
<feature type="compositionally biased region" description="Pro residues" evidence="6">
    <location>
        <begin position="202"/>
        <end position="226"/>
    </location>
</feature>
<feature type="compositionally biased region" description="Low complexity" evidence="6">
    <location>
        <begin position="227"/>
        <end position="236"/>
    </location>
</feature>
<dbReference type="InterPro" id="IPR015500">
    <property type="entry name" value="Peptidase_S8_subtilisin-rel"/>
</dbReference>
<dbReference type="PROSITE" id="PS00136">
    <property type="entry name" value="SUBTILASE_ASP"/>
    <property type="match status" value="1"/>
</dbReference>
<dbReference type="PROSITE" id="PS51892">
    <property type="entry name" value="SUBTILASE"/>
    <property type="match status" value="1"/>
</dbReference>
<dbReference type="Gene3D" id="3.40.50.200">
    <property type="entry name" value="Peptidase S8/S53 domain"/>
    <property type="match status" value="2"/>
</dbReference>
<evidence type="ECO:0000256" key="5">
    <source>
        <dbReference type="PROSITE-ProRule" id="PRU01240"/>
    </source>
</evidence>
<dbReference type="Pfam" id="PF00082">
    <property type="entry name" value="Peptidase_S8"/>
    <property type="match status" value="1"/>
</dbReference>
<name>A0A1Z4EID5_9MYCO</name>
<dbReference type="PANTHER" id="PTHR42884:SF14">
    <property type="entry name" value="NEUROENDOCRINE CONVERTASE 1"/>
    <property type="match status" value="1"/>
</dbReference>
<feature type="transmembrane region" description="Helical" evidence="7">
    <location>
        <begin position="598"/>
        <end position="622"/>
    </location>
</feature>
<accession>A0A1Z4EID5</accession>
<evidence type="ECO:0000256" key="1">
    <source>
        <dbReference type="ARBA" id="ARBA00011073"/>
    </source>
</evidence>
<reference evidence="11" key="1">
    <citation type="submission" date="2017-06" db="EMBL/GenBank/DDBJ databases">
        <title>Complete Genome Sequence of Mycobacterium shigaense.</title>
        <authorList>
            <person name="Fukano H."/>
            <person name="Yoshida M."/>
            <person name="Kazumi Y."/>
            <person name="Ogura Y."/>
            <person name="Mitarai S."/>
            <person name="Hayashi T."/>
            <person name="Hoshino Y."/>
        </authorList>
    </citation>
    <scope>NUCLEOTIDE SEQUENCE [LARGE SCALE GENOMIC DNA]</scope>
    <source>
        <strain evidence="11">UN-152</strain>
    </source>
</reference>
<gene>
    <name evidence="10" type="ORF">MSG_02567</name>
</gene>
<dbReference type="InterPro" id="IPR023827">
    <property type="entry name" value="Peptidase_S8_Asp-AS"/>
</dbReference>
<dbReference type="PANTHER" id="PTHR42884">
    <property type="entry name" value="PROPROTEIN CONVERTASE SUBTILISIN/KEXIN-RELATED"/>
    <property type="match status" value="1"/>
</dbReference>
<keyword evidence="8" id="KW-0732">Signal</keyword>
<evidence type="ECO:0000256" key="8">
    <source>
        <dbReference type="SAM" id="SignalP"/>
    </source>
</evidence>
<evidence type="ECO:0000256" key="6">
    <source>
        <dbReference type="SAM" id="MobiDB-lite"/>
    </source>
</evidence>
<dbReference type="KEGG" id="mshg:MSG_02567"/>
<dbReference type="PRINTS" id="PR00723">
    <property type="entry name" value="SUBTILISIN"/>
</dbReference>
<keyword evidence="3 5" id="KW-0378">Hydrolase</keyword>
<proteinExistence type="inferred from homology"/>
<feature type="compositionally biased region" description="Pro residues" evidence="6">
    <location>
        <begin position="283"/>
        <end position="298"/>
    </location>
</feature>
<evidence type="ECO:0000256" key="7">
    <source>
        <dbReference type="SAM" id="Phobius"/>
    </source>
</evidence>
<keyword evidence="7" id="KW-1133">Transmembrane helix</keyword>
<evidence type="ECO:0000313" key="10">
    <source>
        <dbReference type="EMBL" id="BAX92711.1"/>
    </source>
</evidence>
<keyword evidence="7" id="KW-0472">Membrane</keyword>
<dbReference type="SUPFAM" id="SSF52743">
    <property type="entry name" value="Subtilisin-like"/>
    <property type="match status" value="1"/>
</dbReference>
<dbReference type="GO" id="GO:0016485">
    <property type="term" value="P:protein processing"/>
    <property type="evidence" value="ECO:0007669"/>
    <property type="project" value="TreeGrafter"/>
</dbReference>
<comment type="similarity">
    <text evidence="1 5">Belongs to the peptidase S8 family.</text>
</comment>
<feature type="active site" description="Charge relay system" evidence="5">
    <location>
        <position position="270"/>
    </location>
</feature>
<dbReference type="CDD" id="cd00306">
    <property type="entry name" value="Peptidases_S8_S53"/>
    <property type="match status" value="1"/>
</dbReference>
<dbReference type="InterPro" id="IPR036852">
    <property type="entry name" value="Peptidase_S8/S53_dom_sf"/>
</dbReference>
<sequence length="628" mass="63778">MFMRRSGTGNGRVWRGRASRATVAALLLTTGALAGLPPASAIAPPTVDPGAVPPDGPPGPPAPMKQNSYCTEVGVLPGTNFRLQPKYMDMLNLQEAWQFGRGAGQKVAVIDTGVSPHPRFQHLIPGGDYIMGGDGLSDCDAHGTIVASMIGAAPAGGASAPPVAAPRKPVTIPTTEPPPKAPPPQTVTLSPLPQTVTMVPPTEAPPLGPFGAPPPPPEAPPAPALPAAPAAPASPSQAPPAPPAPPPPPAPPAPGAANHGGGTITIPSYHGGGQVAKVDNPTAPRPLAPPPSPPPAPAPGQAADAYSGIAPDVDIISIRQSSQAFGLKDAYTGDEDPQSAAKITSIDTMARAIVHAANLGASVINISDVTCMSARNIIEQRSLGAAVRYAAVDKNVVIVAAAGDSSKRDCKQNPSQNPLQPKDPRNWGAVNTVVTPSWFSDYVLTVGAVDGDGHPLTQGGQGQASTSIAGPWVGIAAPGNDVIGLSPRDDGLINAIDGPDNSLLVPVGTSFSTAIVSGVAALVRAKYPRLSSYQIINRLTRTARAPARGVDNQVGYGVIDPVAALTWDVPDGPPKPPQQLSIPLNIPKAAPPRDMVPVWVAAGGLTAALLIGGAVFGVSILMKRRKQQ</sequence>
<evidence type="ECO:0000313" key="11">
    <source>
        <dbReference type="Proteomes" id="UP000217736"/>
    </source>
</evidence>
<feature type="compositionally biased region" description="Pro residues" evidence="6">
    <location>
        <begin position="237"/>
        <end position="254"/>
    </location>
</feature>
<feature type="signal peptide" evidence="8">
    <location>
        <begin position="1"/>
        <end position="34"/>
    </location>
</feature>
<evidence type="ECO:0000259" key="9">
    <source>
        <dbReference type="Pfam" id="PF00082"/>
    </source>
</evidence>
<feature type="compositionally biased region" description="Pro residues" evidence="6">
    <location>
        <begin position="175"/>
        <end position="185"/>
    </location>
</feature>
<feature type="compositionally biased region" description="Low complexity" evidence="6">
    <location>
        <begin position="154"/>
        <end position="174"/>
    </location>
</feature>
<dbReference type="GO" id="GO:0004252">
    <property type="term" value="F:serine-type endopeptidase activity"/>
    <property type="evidence" value="ECO:0007669"/>
    <property type="project" value="UniProtKB-UniRule"/>
</dbReference>
<evidence type="ECO:0000256" key="3">
    <source>
        <dbReference type="ARBA" id="ARBA00022801"/>
    </source>
</evidence>
<feature type="domain" description="Peptidase S8/S53" evidence="9">
    <location>
        <begin position="306"/>
        <end position="557"/>
    </location>
</feature>
<protein>
    <submittedName>
        <fullName evidence="10">Protease</fullName>
    </submittedName>
</protein>
<keyword evidence="2 5" id="KW-0645">Protease</keyword>